<evidence type="ECO:0000313" key="1">
    <source>
        <dbReference type="EMBL" id="GLY68158.1"/>
    </source>
</evidence>
<accession>A0A9W6R410</accession>
<dbReference type="AlphaFoldDB" id="A0A9W6R410"/>
<name>A0A9W6R410_9PSEU</name>
<dbReference type="EMBL" id="BSTI01000010">
    <property type="protein sequence ID" value="GLY68158.1"/>
    <property type="molecule type" value="Genomic_DNA"/>
</dbReference>
<keyword evidence="2" id="KW-1185">Reference proteome</keyword>
<reference evidence="1" key="1">
    <citation type="submission" date="2023-03" db="EMBL/GenBank/DDBJ databases">
        <title>Amycolatopsis taiwanensis NBRC 103393.</title>
        <authorList>
            <person name="Ichikawa N."/>
            <person name="Sato H."/>
            <person name="Tonouchi N."/>
        </authorList>
    </citation>
    <scope>NUCLEOTIDE SEQUENCE</scope>
    <source>
        <strain evidence="1">NBRC 103393</strain>
    </source>
</reference>
<evidence type="ECO:0000313" key="2">
    <source>
        <dbReference type="Proteomes" id="UP001165136"/>
    </source>
</evidence>
<protein>
    <submittedName>
        <fullName evidence="1">Uncharacterized protein</fullName>
    </submittedName>
</protein>
<proteinExistence type="predicted"/>
<sequence length="173" mass="18725">MVGGGTSLTDVDEMEGMSVQNLPRGATGFWDATAGPAPSVDVKAFRAACCEAARVTSTEVRSFTRPQGSTPNFYTAILSYRTGPVAVVCHVILPLLATARPPAADDSGPLSFIDVEQLAPVLSQIPHFRLLSASELRQPLARVDLSRLGDGEREQVRYWQPETVGAMLFNYWD</sequence>
<comment type="caution">
    <text evidence="1">The sequence shown here is derived from an EMBL/GenBank/DDBJ whole genome shotgun (WGS) entry which is preliminary data.</text>
</comment>
<gene>
    <name evidence="1" type="ORF">Atai01_47770</name>
</gene>
<dbReference type="Proteomes" id="UP001165136">
    <property type="component" value="Unassembled WGS sequence"/>
</dbReference>
<organism evidence="1 2">
    <name type="scientific">Amycolatopsis taiwanensis</name>
    <dbReference type="NCBI Taxonomy" id="342230"/>
    <lineage>
        <taxon>Bacteria</taxon>
        <taxon>Bacillati</taxon>
        <taxon>Actinomycetota</taxon>
        <taxon>Actinomycetes</taxon>
        <taxon>Pseudonocardiales</taxon>
        <taxon>Pseudonocardiaceae</taxon>
        <taxon>Amycolatopsis</taxon>
    </lineage>
</organism>